<dbReference type="Proteomes" id="UP000183832">
    <property type="component" value="Unassembled WGS sequence"/>
</dbReference>
<keyword evidence="3" id="KW-1185">Reference proteome</keyword>
<accession>A0A1J1I1X8</accession>
<evidence type="ECO:0000313" key="3">
    <source>
        <dbReference type="Proteomes" id="UP000183832"/>
    </source>
</evidence>
<dbReference type="AlphaFoldDB" id="A0A1J1I1X8"/>
<dbReference type="STRING" id="568069.A0A1J1I1X8"/>
<keyword evidence="1" id="KW-0732">Signal</keyword>
<gene>
    <name evidence="2" type="ORF">CLUMA_CG007843</name>
</gene>
<proteinExistence type="predicted"/>
<evidence type="ECO:0000256" key="1">
    <source>
        <dbReference type="SAM" id="SignalP"/>
    </source>
</evidence>
<sequence>MAAIASSKRVFYALVLFCLTTLVTCRPQTTIDSQDPSDQDSTNEIQRLYNAYSNFPSANMMSPEDRMAWNRLQYEMIAHYIQNSMPSGGWPEQIYRAPEIKRQVRYRQCYFNPISCFRK</sequence>
<reference evidence="2 3" key="1">
    <citation type="submission" date="2015-04" db="EMBL/GenBank/DDBJ databases">
        <authorList>
            <person name="Syromyatnikov M.Y."/>
            <person name="Popov V.N."/>
        </authorList>
    </citation>
    <scope>NUCLEOTIDE SEQUENCE [LARGE SCALE GENOMIC DNA]</scope>
</reference>
<organism evidence="2 3">
    <name type="scientific">Clunio marinus</name>
    <dbReference type="NCBI Taxonomy" id="568069"/>
    <lineage>
        <taxon>Eukaryota</taxon>
        <taxon>Metazoa</taxon>
        <taxon>Ecdysozoa</taxon>
        <taxon>Arthropoda</taxon>
        <taxon>Hexapoda</taxon>
        <taxon>Insecta</taxon>
        <taxon>Pterygota</taxon>
        <taxon>Neoptera</taxon>
        <taxon>Endopterygota</taxon>
        <taxon>Diptera</taxon>
        <taxon>Nematocera</taxon>
        <taxon>Chironomoidea</taxon>
        <taxon>Chironomidae</taxon>
        <taxon>Clunio</taxon>
    </lineage>
</organism>
<dbReference type="EMBL" id="CVRI01000038">
    <property type="protein sequence ID" value="CRK94328.1"/>
    <property type="molecule type" value="Genomic_DNA"/>
</dbReference>
<evidence type="ECO:0000313" key="2">
    <source>
        <dbReference type="EMBL" id="CRK94328.1"/>
    </source>
</evidence>
<name>A0A1J1I1X8_9DIPT</name>
<dbReference type="OrthoDB" id="8032897at2759"/>
<feature type="chain" id="PRO_5013221427" evidence="1">
    <location>
        <begin position="26"/>
        <end position="119"/>
    </location>
</feature>
<feature type="signal peptide" evidence="1">
    <location>
        <begin position="1"/>
        <end position="25"/>
    </location>
</feature>
<protein>
    <submittedName>
        <fullName evidence="2">CLUMA_CG007843, isoform A</fullName>
    </submittedName>
</protein>